<dbReference type="Pfam" id="PF14904">
    <property type="entry name" value="FAM86"/>
    <property type="match status" value="1"/>
</dbReference>
<dbReference type="GO" id="GO:0032991">
    <property type="term" value="C:protein-containing complex"/>
    <property type="evidence" value="ECO:0007669"/>
    <property type="project" value="TreeGrafter"/>
</dbReference>
<dbReference type="InterPro" id="IPR029426">
    <property type="entry name" value="FAM86_N"/>
</dbReference>
<organism evidence="4 5">
    <name type="scientific">Frieseomelitta varia</name>
    <dbReference type="NCBI Taxonomy" id="561572"/>
    <lineage>
        <taxon>Eukaryota</taxon>
        <taxon>Metazoa</taxon>
        <taxon>Ecdysozoa</taxon>
        <taxon>Arthropoda</taxon>
        <taxon>Hexapoda</taxon>
        <taxon>Insecta</taxon>
        <taxon>Pterygota</taxon>
        <taxon>Neoptera</taxon>
        <taxon>Endopterygota</taxon>
        <taxon>Hymenoptera</taxon>
        <taxon>Apocrita</taxon>
        <taxon>Aculeata</taxon>
        <taxon>Apoidea</taxon>
        <taxon>Anthophila</taxon>
        <taxon>Apidae</taxon>
        <taxon>Frieseomelitta</taxon>
    </lineage>
</organism>
<reference evidence="4" key="1">
    <citation type="submission" date="2019-11" db="EMBL/GenBank/DDBJ databases">
        <title>The nuclear and mitochondrial genomes of Frieseomelitta varia - a highly eusocial stingless bee (Meliponini) with a permanently sterile worker caste.</title>
        <authorList>
            <person name="Freitas F.C.P."/>
            <person name="Lourenco A.P."/>
            <person name="Nunes F.M.F."/>
            <person name="Paschoal A.R."/>
            <person name="Abreu F.C.P."/>
            <person name="Barbin F.O."/>
            <person name="Bataglia L."/>
            <person name="Cardoso-Junior C.A.M."/>
            <person name="Cervoni M.S."/>
            <person name="Silva S.R."/>
            <person name="Dalarmi F."/>
            <person name="Del Lama M.A."/>
            <person name="Depintor T.S."/>
            <person name="Ferreira K.M."/>
            <person name="Goria P.S."/>
            <person name="Jaskot M.C."/>
            <person name="Lago D.C."/>
            <person name="Luna-Lucena D."/>
            <person name="Moda L.M."/>
            <person name="Nascimento L."/>
            <person name="Pedrino M."/>
            <person name="Rabico F.O."/>
            <person name="Sanches F.C."/>
            <person name="Santos D.E."/>
            <person name="Santos C.G."/>
            <person name="Vieira J."/>
            <person name="Lopes T.F."/>
            <person name="Barchuk A.R."/>
            <person name="Hartfelder K."/>
            <person name="Simoes Z.L.P."/>
            <person name="Bitondi M.M.G."/>
            <person name="Pinheiro D.G."/>
        </authorList>
    </citation>
    <scope>NUCLEOTIDE SEQUENCE</scope>
    <source>
        <strain evidence="4">USP_RPSP 00005682</strain>
        <tissue evidence="4">Whole individual</tissue>
    </source>
</reference>
<protein>
    <recommendedName>
        <fullName evidence="3">FAM86 N-terminal domain-containing protein</fullName>
    </recommendedName>
</protein>
<evidence type="ECO:0000256" key="2">
    <source>
        <dbReference type="ARBA" id="ARBA00022679"/>
    </source>
</evidence>
<dbReference type="GO" id="GO:0016740">
    <property type="term" value="F:transferase activity"/>
    <property type="evidence" value="ECO:0007669"/>
    <property type="project" value="UniProtKB-KW"/>
</dbReference>
<dbReference type="Proteomes" id="UP000655588">
    <property type="component" value="Unassembled WGS sequence"/>
</dbReference>
<evidence type="ECO:0000313" key="4">
    <source>
        <dbReference type="EMBL" id="KAF3425959.1"/>
    </source>
</evidence>
<dbReference type="AlphaFoldDB" id="A0A833RBQ9"/>
<dbReference type="Pfam" id="PF10294">
    <property type="entry name" value="Methyltransf_16"/>
    <property type="match status" value="1"/>
</dbReference>
<feature type="domain" description="FAM86 N-terminal" evidence="3">
    <location>
        <begin position="13"/>
        <end position="93"/>
    </location>
</feature>
<evidence type="ECO:0000256" key="1">
    <source>
        <dbReference type="ARBA" id="ARBA00005511"/>
    </source>
</evidence>
<dbReference type="SUPFAM" id="SSF53335">
    <property type="entry name" value="S-adenosyl-L-methionine-dependent methyltransferases"/>
    <property type="match status" value="1"/>
</dbReference>
<dbReference type="PANTHER" id="PTHR14614">
    <property type="entry name" value="HEPATOCELLULAR CARCINOMA-ASSOCIATED ANTIGEN"/>
    <property type="match status" value="1"/>
</dbReference>
<proteinExistence type="inferred from homology"/>
<gene>
    <name evidence="4" type="ORF">E2986_01559</name>
</gene>
<dbReference type="PANTHER" id="PTHR14614:SF130">
    <property type="entry name" value="PROTEIN-LYSINE N-METHYLTRANSFERASE EEF2KMT"/>
    <property type="match status" value="1"/>
</dbReference>
<dbReference type="InterPro" id="IPR019410">
    <property type="entry name" value="Methyltransf_16"/>
</dbReference>
<evidence type="ECO:0000259" key="3">
    <source>
        <dbReference type="Pfam" id="PF14904"/>
    </source>
</evidence>
<keyword evidence="5" id="KW-1185">Reference proteome</keyword>
<dbReference type="OrthoDB" id="194386at2759"/>
<comment type="similarity">
    <text evidence="1">Belongs to the class I-like SAM-binding methyltransferase superfamily. EEF2KMT family.</text>
</comment>
<keyword evidence="2" id="KW-0808">Transferase</keyword>
<comment type="caution">
    <text evidence="4">The sequence shown here is derived from an EMBL/GenBank/DDBJ whole genome shotgun (WGS) entry which is preliminary data.</text>
</comment>
<dbReference type="InterPro" id="IPR029063">
    <property type="entry name" value="SAM-dependent_MTases_sf"/>
</dbReference>
<evidence type="ECO:0000313" key="5">
    <source>
        <dbReference type="Proteomes" id="UP000655588"/>
    </source>
</evidence>
<sequence>MNCNSFDVDNLIKHFFCCTPINTVDILISEKNINCLVNLEKQQEILDRTVNSGLIRKYPIKQSYQRAFLKWLMKKIEDEGGEICDDIYRTYCNLISSTIEESVHYRHFLMENNCISIKESTNIISKGTTGLCSWQGSIELSKWCLENKHEFCGKVVLELGCGVGLTGLSVIKMCSPRQYIFTDCHEIVLKMVSENVMLNLLHNEKKIESELKHDMLKLQLKYNCTDVKVIELRWEDIDNYVNEKWIIPDIIIGADILYDVNSFSILILGLKKFLSFVNRYAIIAVTVRNENTVSQFLYQLGHYDLSFEEYDILQQMTHKKLTNAPIKILKIFQKRC</sequence>
<dbReference type="Gene3D" id="3.40.50.150">
    <property type="entry name" value="Vaccinia Virus protein VP39"/>
    <property type="match status" value="1"/>
</dbReference>
<dbReference type="EMBL" id="WNWW01000347">
    <property type="protein sequence ID" value="KAF3425959.1"/>
    <property type="molecule type" value="Genomic_DNA"/>
</dbReference>
<accession>A0A833RBQ9</accession>
<name>A0A833RBQ9_9HYME</name>